<protein>
    <submittedName>
        <fullName evidence="2">Uncharacterized protein</fullName>
    </submittedName>
</protein>
<name>A2DXX6_TRIV3</name>
<organism evidence="2 3">
    <name type="scientific">Trichomonas vaginalis (strain ATCC PRA-98 / G3)</name>
    <dbReference type="NCBI Taxonomy" id="412133"/>
    <lineage>
        <taxon>Eukaryota</taxon>
        <taxon>Metamonada</taxon>
        <taxon>Parabasalia</taxon>
        <taxon>Trichomonadida</taxon>
        <taxon>Trichomonadidae</taxon>
        <taxon>Trichomonas</taxon>
    </lineage>
</organism>
<accession>A2DXX6</accession>
<dbReference type="KEGG" id="tva:4772705"/>
<dbReference type="AlphaFoldDB" id="A2DXX6"/>
<dbReference type="VEuPathDB" id="TrichDB:TVAGG3_0961120"/>
<dbReference type="EMBL" id="DS113266">
    <property type="protein sequence ID" value="EAY14712.1"/>
    <property type="molecule type" value="Genomic_DNA"/>
</dbReference>
<reference evidence="2" key="1">
    <citation type="submission" date="2006-10" db="EMBL/GenBank/DDBJ databases">
        <authorList>
            <person name="Amadeo P."/>
            <person name="Zhao Q."/>
            <person name="Wortman J."/>
            <person name="Fraser-Liggett C."/>
            <person name="Carlton J."/>
        </authorList>
    </citation>
    <scope>NUCLEOTIDE SEQUENCE</scope>
    <source>
        <strain evidence="2">G3</strain>
    </source>
</reference>
<dbReference type="Proteomes" id="UP000001542">
    <property type="component" value="Unassembled WGS sequence"/>
</dbReference>
<evidence type="ECO:0000313" key="3">
    <source>
        <dbReference type="Proteomes" id="UP000001542"/>
    </source>
</evidence>
<feature type="coiled-coil region" evidence="1">
    <location>
        <begin position="25"/>
        <end position="93"/>
    </location>
</feature>
<evidence type="ECO:0000256" key="1">
    <source>
        <dbReference type="SAM" id="Coils"/>
    </source>
</evidence>
<evidence type="ECO:0000313" key="2">
    <source>
        <dbReference type="EMBL" id="EAY14712.1"/>
    </source>
</evidence>
<sequence length="245" mass="28378">MFASGYRPYTPGSKNIYSNRAGDGALKLADEIGVLKREKQNLIQEKSLLKAKIARLTTRAKKPQSFATNSAVQNSLERELHQIEQMTANYRSEIALIKQSDRAAIIDELQEECLMLHMELIRMRSKKSEAEKENKDLQQLLQEKQSEFSREVLSKQKKEIKSLQKEIALQQSRNEIIAEKVQKRENAKDQPDERVRVISSTISDLDQKIKNEEDETEKSKQEIKRIQEEQGARIKLLEDRLKSLN</sequence>
<dbReference type="SMR" id="A2DXX6"/>
<proteinExistence type="predicted"/>
<feature type="coiled-coil region" evidence="1">
    <location>
        <begin position="120"/>
        <end position="229"/>
    </location>
</feature>
<keyword evidence="1" id="KW-0175">Coiled coil</keyword>
<dbReference type="VEuPathDB" id="TrichDB:TVAG_038180"/>
<reference evidence="2" key="2">
    <citation type="journal article" date="2007" name="Science">
        <title>Draft genome sequence of the sexually transmitted pathogen Trichomonas vaginalis.</title>
        <authorList>
            <person name="Carlton J.M."/>
            <person name="Hirt R.P."/>
            <person name="Silva J.C."/>
            <person name="Delcher A.L."/>
            <person name="Schatz M."/>
            <person name="Zhao Q."/>
            <person name="Wortman J.R."/>
            <person name="Bidwell S.L."/>
            <person name="Alsmark U.C.M."/>
            <person name="Besteiro S."/>
            <person name="Sicheritz-Ponten T."/>
            <person name="Noel C.J."/>
            <person name="Dacks J.B."/>
            <person name="Foster P.G."/>
            <person name="Simillion C."/>
            <person name="Van de Peer Y."/>
            <person name="Miranda-Saavedra D."/>
            <person name="Barton G.J."/>
            <person name="Westrop G.D."/>
            <person name="Mueller S."/>
            <person name="Dessi D."/>
            <person name="Fiori P.L."/>
            <person name="Ren Q."/>
            <person name="Paulsen I."/>
            <person name="Zhang H."/>
            <person name="Bastida-Corcuera F.D."/>
            <person name="Simoes-Barbosa A."/>
            <person name="Brown M.T."/>
            <person name="Hayes R.D."/>
            <person name="Mukherjee M."/>
            <person name="Okumura C.Y."/>
            <person name="Schneider R."/>
            <person name="Smith A.J."/>
            <person name="Vanacova S."/>
            <person name="Villalvazo M."/>
            <person name="Haas B.J."/>
            <person name="Pertea M."/>
            <person name="Feldblyum T.V."/>
            <person name="Utterback T.R."/>
            <person name="Shu C.L."/>
            <person name="Osoegawa K."/>
            <person name="de Jong P.J."/>
            <person name="Hrdy I."/>
            <person name="Horvathova L."/>
            <person name="Zubacova Z."/>
            <person name="Dolezal P."/>
            <person name="Malik S.B."/>
            <person name="Logsdon J.M. Jr."/>
            <person name="Henze K."/>
            <person name="Gupta A."/>
            <person name="Wang C.C."/>
            <person name="Dunne R.L."/>
            <person name="Upcroft J.A."/>
            <person name="Upcroft P."/>
            <person name="White O."/>
            <person name="Salzberg S.L."/>
            <person name="Tang P."/>
            <person name="Chiu C.-H."/>
            <person name="Lee Y.-S."/>
            <person name="Embley T.M."/>
            <person name="Coombs G.H."/>
            <person name="Mottram J.C."/>
            <person name="Tachezy J."/>
            <person name="Fraser-Liggett C.M."/>
            <person name="Johnson P.J."/>
        </authorList>
    </citation>
    <scope>NUCLEOTIDE SEQUENCE [LARGE SCALE GENOMIC DNA]</scope>
    <source>
        <strain evidence="2">G3</strain>
    </source>
</reference>
<gene>
    <name evidence="2" type="ORF">TVAG_038180</name>
</gene>
<keyword evidence="3" id="KW-1185">Reference proteome</keyword>
<dbReference type="RefSeq" id="XP_001326935.1">
    <property type="nucleotide sequence ID" value="XM_001326900.1"/>
</dbReference>
<dbReference type="InParanoid" id="A2DXX6"/>